<dbReference type="SUPFAM" id="SSF56091">
    <property type="entry name" value="DNA ligase/mRNA capping enzyme, catalytic domain"/>
    <property type="match status" value="1"/>
</dbReference>
<protein>
    <recommendedName>
        <fullName evidence="4">ATP-dependent DNA ligase family profile domain-containing protein</fullName>
    </recommendedName>
</protein>
<organism evidence="5 6">
    <name type="scientific">Mesorhizobium plurifarium</name>
    <dbReference type="NCBI Taxonomy" id="69974"/>
    <lineage>
        <taxon>Bacteria</taxon>
        <taxon>Pseudomonadati</taxon>
        <taxon>Pseudomonadota</taxon>
        <taxon>Alphaproteobacteria</taxon>
        <taxon>Hyphomicrobiales</taxon>
        <taxon>Phyllobacteriaceae</taxon>
        <taxon>Mesorhizobium</taxon>
    </lineage>
</organism>
<dbReference type="InterPro" id="IPR050191">
    <property type="entry name" value="ATP-dep_DNA_ligase"/>
</dbReference>
<dbReference type="GO" id="GO:0003910">
    <property type="term" value="F:DNA ligase (ATP) activity"/>
    <property type="evidence" value="ECO:0007669"/>
    <property type="project" value="UniProtKB-EC"/>
</dbReference>
<reference evidence="5 6" key="1">
    <citation type="submission" date="2014-08" db="EMBL/GenBank/DDBJ databases">
        <authorList>
            <person name="Moulin Lionel"/>
        </authorList>
    </citation>
    <scope>NUCLEOTIDE SEQUENCE [LARGE SCALE GENOMIC DNA]</scope>
</reference>
<dbReference type="Pfam" id="PF01068">
    <property type="entry name" value="DNA_ligase_A_M"/>
    <property type="match status" value="1"/>
</dbReference>
<evidence type="ECO:0000256" key="3">
    <source>
        <dbReference type="ARBA" id="ARBA00034003"/>
    </source>
</evidence>
<dbReference type="Gene3D" id="3.30.1490.70">
    <property type="match status" value="1"/>
</dbReference>
<comment type="similarity">
    <text evidence="1">Belongs to the ATP-dependent DNA ligase family.</text>
</comment>
<dbReference type="InterPro" id="IPR012310">
    <property type="entry name" value="DNA_ligase_ATP-dep_cent"/>
</dbReference>
<gene>
    <name evidence="5" type="ORF">MPLDJ20_190077</name>
</gene>
<dbReference type="PROSITE" id="PS50160">
    <property type="entry name" value="DNA_LIGASE_A3"/>
    <property type="match status" value="1"/>
</dbReference>
<dbReference type="PANTHER" id="PTHR45674:SF4">
    <property type="entry name" value="DNA LIGASE 1"/>
    <property type="match status" value="1"/>
</dbReference>
<comment type="catalytic activity">
    <reaction evidence="3">
        <text>ATP + (deoxyribonucleotide)n-3'-hydroxyl + 5'-phospho-(deoxyribonucleotide)m = (deoxyribonucleotide)n+m + AMP + diphosphate.</text>
        <dbReference type="EC" id="6.5.1.1"/>
    </reaction>
</comment>
<evidence type="ECO:0000256" key="2">
    <source>
        <dbReference type="ARBA" id="ARBA00022598"/>
    </source>
</evidence>
<keyword evidence="2" id="KW-0436">Ligase</keyword>
<dbReference type="EMBL" id="CCNB01000011">
    <property type="protein sequence ID" value="CDX34626.1"/>
    <property type="molecule type" value="Genomic_DNA"/>
</dbReference>
<sequence>MRKHAGGSRLSFIPPMVPKLFRSPPKGDDWIHEVKQDGYRTQIIKDRDGIRLFTRRGYDWTGVFAELAAEATAIRADNLILEGETIKINAAGLADFNALQKAIGTGRARDIYLVAFDLLHLNGKDLRDEPVERRREILQGIIPPANRIQFSEAMPGTGDAVFHLVDMAGVEGMVSKRKGSRYRSGPTIDWHKVKCFQTKRLEIIGVQRDPGQAVRVLMADKGRYVGAAVVNFKHDQRQRLWDQVQGLTGAPPPKELKKEKAEWLKPGLMGEVETLKGEEKLRHASLKRAWRQ</sequence>
<dbReference type="Gene3D" id="3.30.470.30">
    <property type="entry name" value="DNA ligase/mRNA capping enzyme"/>
    <property type="match status" value="1"/>
</dbReference>
<evidence type="ECO:0000313" key="6">
    <source>
        <dbReference type="Proteomes" id="UP000046373"/>
    </source>
</evidence>
<name>A0A090EYZ5_MESPL</name>
<dbReference type="CDD" id="cd07906">
    <property type="entry name" value="Adenylation_DNA_ligase_LigD_LigC"/>
    <property type="match status" value="1"/>
</dbReference>
<evidence type="ECO:0000256" key="1">
    <source>
        <dbReference type="ARBA" id="ARBA00007572"/>
    </source>
</evidence>
<dbReference type="GO" id="GO:0006310">
    <property type="term" value="P:DNA recombination"/>
    <property type="evidence" value="ECO:0007669"/>
    <property type="project" value="InterPro"/>
</dbReference>
<dbReference type="GO" id="GO:0006281">
    <property type="term" value="P:DNA repair"/>
    <property type="evidence" value="ECO:0007669"/>
    <property type="project" value="InterPro"/>
</dbReference>
<dbReference type="AlphaFoldDB" id="A0A090EYZ5"/>
<dbReference type="InterPro" id="IPR012340">
    <property type="entry name" value="NA-bd_OB-fold"/>
</dbReference>
<dbReference type="Proteomes" id="UP000046373">
    <property type="component" value="Unassembled WGS sequence"/>
</dbReference>
<feature type="domain" description="ATP-dependent DNA ligase family profile" evidence="4">
    <location>
        <begin position="113"/>
        <end position="194"/>
    </location>
</feature>
<dbReference type="PANTHER" id="PTHR45674">
    <property type="entry name" value="DNA LIGASE 1/3 FAMILY MEMBER"/>
    <property type="match status" value="1"/>
</dbReference>
<proteinExistence type="inferred from homology"/>
<dbReference type="GO" id="GO:0005524">
    <property type="term" value="F:ATP binding"/>
    <property type="evidence" value="ECO:0007669"/>
    <property type="project" value="InterPro"/>
</dbReference>
<dbReference type="Gene3D" id="2.40.50.140">
    <property type="entry name" value="Nucleic acid-binding proteins"/>
    <property type="match status" value="1"/>
</dbReference>
<evidence type="ECO:0000313" key="5">
    <source>
        <dbReference type="EMBL" id="CDX34626.1"/>
    </source>
</evidence>
<evidence type="ECO:0000259" key="4">
    <source>
        <dbReference type="PROSITE" id="PS50160"/>
    </source>
</evidence>
<dbReference type="GeneID" id="31890149"/>
<accession>A0A090EYZ5</accession>